<dbReference type="Pfam" id="PF22028">
    <property type="entry name" value="DUF6934"/>
    <property type="match status" value="1"/>
</dbReference>
<sequence length="150" mass="17491">MHLDHYLFTMTSKTDRKTDYEFTSIGPKGEIKKTVRFMRISHNFYNLSFGEIDKRTNGIVDNVNSGNNDHEMILTTVAAVVESFTIDRPDSFIYVEGSTPSRTRLYRICITKYLSDITNQFKIFGYQNNEWQNFTQNQAYNAFLGIRNLS</sequence>
<name>A0A2P8FTG5_9BACT</name>
<accession>A0A2P8FTG5</accession>
<proteinExistence type="predicted"/>
<dbReference type="InterPro" id="IPR053865">
    <property type="entry name" value="DUF6934"/>
</dbReference>
<dbReference type="RefSeq" id="WP_106604932.1">
    <property type="nucleotide sequence ID" value="NZ_PYGK01000014.1"/>
</dbReference>
<keyword evidence="2" id="KW-1185">Reference proteome</keyword>
<evidence type="ECO:0000313" key="1">
    <source>
        <dbReference type="EMBL" id="PSL25012.1"/>
    </source>
</evidence>
<comment type="caution">
    <text evidence="1">The sequence shown here is derived from an EMBL/GenBank/DDBJ whole genome shotgun (WGS) entry which is preliminary data.</text>
</comment>
<dbReference type="EMBL" id="PYGK01000014">
    <property type="protein sequence ID" value="PSL25012.1"/>
    <property type="molecule type" value="Genomic_DNA"/>
</dbReference>
<dbReference type="AlphaFoldDB" id="A0A2P8FTG5"/>
<protein>
    <submittedName>
        <fullName evidence="1">Uncharacterized protein</fullName>
    </submittedName>
</protein>
<reference evidence="1 2" key="1">
    <citation type="submission" date="2018-03" db="EMBL/GenBank/DDBJ databases">
        <title>Genomic Encyclopedia of Archaeal and Bacterial Type Strains, Phase II (KMG-II): from individual species to whole genera.</title>
        <authorList>
            <person name="Goeker M."/>
        </authorList>
    </citation>
    <scope>NUCLEOTIDE SEQUENCE [LARGE SCALE GENOMIC DNA]</scope>
    <source>
        <strain evidence="1 2">DSM 18107</strain>
    </source>
</reference>
<dbReference type="OrthoDB" id="1343312at2"/>
<organism evidence="1 2">
    <name type="scientific">Chitinophaga ginsengisoli</name>
    <dbReference type="NCBI Taxonomy" id="363837"/>
    <lineage>
        <taxon>Bacteria</taxon>
        <taxon>Pseudomonadati</taxon>
        <taxon>Bacteroidota</taxon>
        <taxon>Chitinophagia</taxon>
        <taxon>Chitinophagales</taxon>
        <taxon>Chitinophagaceae</taxon>
        <taxon>Chitinophaga</taxon>
    </lineage>
</organism>
<gene>
    <name evidence="1" type="ORF">CLV42_114161</name>
</gene>
<evidence type="ECO:0000313" key="2">
    <source>
        <dbReference type="Proteomes" id="UP000240978"/>
    </source>
</evidence>
<dbReference type="Proteomes" id="UP000240978">
    <property type="component" value="Unassembled WGS sequence"/>
</dbReference>